<dbReference type="PROSITE" id="PS50042">
    <property type="entry name" value="CNMP_BINDING_3"/>
    <property type="match status" value="1"/>
</dbReference>
<dbReference type="SUPFAM" id="SSF46785">
    <property type="entry name" value="Winged helix' DNA-binding domain"/>
    <property type="match status" value="1"/>
</dbReference>
<dbReference type="AlphaFoldDB" id="A0A1I6RGE1"/>
<reference evidence="7" key="1">
    <citation type="submission" date="2016-10" db="EMBL/GenBank/DDBJ databases">
        <authorList>
            <person name="Varghese N."/>
            <person name="Submissions S."/>
        </authorList>
    </citation>
    <scope>NUCLEOTIDE SEQUENCE [LARGE SCALE GENOMIC DNA]</scope>
    <source>
        <strain evidence="7">DSM 24450</strain>
    </source>
</reference>
<dbReference type="InterPro" id="IPR036388">
    <property type="entry name" value="WH-like_DNA-bd_sf"/>
</dbReference>
<sequence>MIREKLDNYYSFVFEKELLDEIEQVGVYKKLRENELLVDLGDKMKGVPLLLDGAIKIVREDKKGEEILLYFLERGDTCASSFASAISNGKCGIRAIAEKESEIVFLPKEKLDEWLVKYKSWRNFVIDSYNIRLNEMMETIDTLAFMRMDERLYKYLKDKAQIMRETSLNTTHQDIAYDMHTSRVVISRLLKQLENEGKIKLNRNKIEILEF</sequence>
<dbReference type="SUPFAM" id="SSF51206">
    <property type="entry name" value="cAMP-binding domain-like"/>
    <property type="match status" value="1"/>
</dbReference>
<dbReference type="InterPro" id="IPR050397">
    <property type="entry name" value="Env_Response_Regulators"/>
</dbReference>
<dbReference type="InterPro" id="IPR036390">
    <property type="entry name" value="WH_DNA-bd_sf"/>
</dbReference>
<dbReference type="GO" id="GO:0003700">
    <property type="term" value="F:DNA-binding transcription factor activity"/>
    <property type="evidence" value="ECO:0007669"/>
    <property type="project" value="TreeGrafter"/>
</dbReference>
<dbReference type="OrthoDB" id="9776746at2"/>
<organism evidence="6 7">
    <name type="scientific">Lutibacter maritimus</name>
    <dbReference type="NCBI Taxonomy" id="593133"/>
    <lineage>
        <taxon>Bacteria</taxon>
        <taxon>Pseudomonadati</taxon>
        <taxon>Bacteroidota</taxon>
        <taxon>Flavobacteriia</taxon>
        <taxon>Flavobacteriales</taxon>
        <taxon>Flavobacteriaceae</taxon>
        <taxon>Lutibacter</taxon>
    </lineage>
</organism>
<feature type="domain" description="Cyclic nucleotide-binding" evidence="4">
    <location>
        <begin position="17"/>
        <end position="77"/>
    </location>
</feature>
<dbReference type="PANTHER" id="PTHR24567">
    <property type="entry name" value="CRP FAMILY TRANSCRIPTIONAL REGULATORY PROTEIN"/>
    <property type="match status" value="1"/>
</dbReference>
<dbReference type="EMBL" id="FOZP01000006">
    <property type="protein sequence ID" value="SFS63801.1"/>
    <property type="molecule type" value="Genomic_DNA"/>
</dbReference>
<name>A0A1I6RGE1_9FLAO</name>
<keyword evidence="1" id="KW-0805">Transcription regulation</keyword>
<feature type="domain" description="HTH crp-type" evidence="5">
    <location>
        <begin position="146"/>
        <end position="211"/>
    </location>
</feature>
<keyword evidence="3" id="KW-0804">Transcription</keyword>
<accession>A0A1I6RGE1</accession>
<evidence type="ECO:0000313" key="6">
    <source>
        <dbReference type="EMBL" id="SFS63801.1"/>
    </source>
</evidence>
<evidence type="ECO:0000313" key="7">
    <source>
        <dbReference type="Proteomes" id="UP000199312"/>
    </source>
</evidence>
<dbReference type="InterPro" id="IPR000595">
    <property type="entry name" value="cNMP-bd_dom"/>
</dbReference>
<dbReference type="Pfam" id="PF13545">
    <property type="entry name" value="HTH_Crp_2"/>
    <property type="match status" value="1"/>
</dbReference>
<evidence type="ECO:0000259" key="4">
    <source>
        <dbReference type="PROSITE" id="PS50042"/>
    </source>
</evidence>
<dbReference type="PROSITE" id="PS51063">
    <property type="entry name" value="HTH_CRP_2"/>
    <property type="match status" value="1"/>
</dbReference>
<dbReference type="InterPro" id="IPR018490">
    <property type="entry name" value="cNMP-bd_dom_sf"/>
</dbReference>
<evidence type="ECO:0000256" key="2">
    <source>
        <dbReference type="ARBA" id="ARBA00023125"/>
    </source>
</evidence>
<evidence type="ECO:0000259" key="5">
    <source>
        <dbReference type="PROSITE" id="PS51063"/>
    </source>
</evidence>
<dbReference type="STRING" id="593133.SAMN04488006_2447"/>
<dbReference type="CDD" id="cd00038">
    <property type="entry name" value="CAP_ED"/>
    <property type="match status" value="1"/>
</dbReference>
<keyword evidence="7" id="KW-1185">Reference proteome</keyword>
<dbReference type="Proteomes" id="UP000199312">
    <property type="component" value="Unassembled WGS sequence"/>
</dbReference>
<dbReference type="Gene3D" id="1.10.10.10">
    <property type="entry name" value="Winged helix-like DNA-binding domain superfamily/Winged helix DNA-binding domain"/>
    <property type="match status" value="1"/>
</dbReference>
<dbReference type="InterPro" id="IPR012318">
    <property type="entry name" value="HTH_CRP"/>
</dbReference>
<dbReference type="Pfam" id="PF00027">
    <property type="entry name" value="cNMP_binding"/>
    <property type="match status" value="1"/>
</dbReference>
<dbReference type="RefSeq" id="WP_090227113.1">
    <property type="nucleotide sequence ID" value="NZ_FOZP01000006.1"/>
</dbReference>
<evidence type="ECO:0000256" key="3">
    <source>
        <dbReference type="ARBA" id="ARBA00023163"/>
    </source>
</evidence>
<dbReference type="PANTHER" id="PTHR24567:SF26">
    <property type="entry name" value="REGULATORY PROTEIN YEIL"/>
    <property type="match status" value="1"/>
</dbReference>
<keyword evidence="2" id="KW-0238">DNA-binding</keyword>
<dbReference type="GO" id="GO:0003677">
    <property type="term" value="F:DNA binding"/>
    <property type="evidence" value="ECO:0007669"/>
    <property type="project" value="UniProtKB-KW"/>
</dbReference>
<dbReference type="GO" id="GO:0005829">
    <property type="term" value="C:cytosol"/>
    <property type="evidence" value="ECO:0007669"/>
    <property type="project" value="TreeGrafter"/>
</dbReference>
<dbReference type="Gene3D" id="2.60.120.10">
    <property type="entry name" value="Jelly Rolls"/>
    <property type="match status" value="1"/>
</dbReference>
<gene>
    <name evidence="6" type="ORF">SAMN04488006_2447</name>
</gene>
<evidence type="ECO:0000256" key="1">
    <source>
        <dbReference type="ARBA" id="ARBA00023015"/>
    </source>
</evidence>
<dbReference type="InterPro" id="IPR014710">
    <property type="entry name" value="RmlC-like_jellyroll"/>
</dbReference>
<proteinExistence type="predicted"/>
<protein>
    <submittedName>
        <fullName evidence="6">CRP/FNR family transcriptional regulator, anaerobic regulatory protein</fullName>
    </submittedName>
</protein>